<gene>
    <name evidence="2" type="ordered locus">XC_1038</name>
</gene>
<proteinExistence type="predicted"/>
<sequence length="252" mass="28002">MSRTIRHQLIKRLQAELPRGAPFGLATLELFGVSPQLAARYVEGGWLVRLAHGVYAFPNDDFDVNGALRFLQGQVAGLHVGGKSALALQGVRHNLASWDILVLWGDARFVIPTWFTERFPARYVGAKLFDWPDDTLAGKTLHTPPGQPEGLQVAVPERAVLELLYDAGTRQSLEECRNIFDGLRSPRKDLLGQLLSCCTSVKAVRLFLTWARESGVVDVDLLLEHNQVRTGSSRRWMSRLDDGTLLSLNPHG</sequence>
<dbReference type="HOGENOM" id="CLU_077664_2_0_6"/>
<dbReference type="Pfam" id="PF17194">
    <property type="entry name" value="AbiEi_3_N"/>
    <property type="match status" value="1"/>
</dbReference>
<name>A0A0H2X6J2_XANC8</name>
<dbReference type="RefSeq" id="WP_011038231.1">
    <property type="nucleotide sequence ID" value="NC_007086.1"/>
</dbReference>
<dbReference type="Proteomes" id="UP000000420">
    <property type="component" value="Chromosome"/>
</dbReference>
<evidence type="ECO:0000313" key="3">
    <source>
        <dbReference type="Proteomes" id="UP000000420"/>
    </source>
</evidence>
<evidence type="ECO:0000259" key="1">
    <source>
        <dbReference type="Pfam" id="PF17194"/>
    </source>
</evidence>
<organism evidence="2 3">
    <name type="scientific">Xanthomonas campestris pv. campestris (strain 8004)</name>
    <dbReference type="NCBI Taxonomy" id="314565"/>
    <lineage>
        <taxon>Bacteria</taxon>
        <taxon>Pseudomonadati</taxon>
        <taxon>Pseudomonadota</taxon>
        <taxon>Gammaproteobacteria</taxon>
        <taxon>Lysobacterales</taxon>
        <taxon>Lysobacteraceae</taxon>
        <taxon>Xanthomonas</taxon>
    </lineage>
</organism>
<evidence type="ECO:0000313" key="2">
    <source>
        <dbReference type="EMBL" id="AAY48109.1"/>
    </source>
</evidence>
<dbReference type="KEGG" id="xcb:XC_1038"/>
<feature type="domain" description="Transcriptional regulator AbiEi antitoxin N-terminal" evidence="1">
    <location>
        <begin position="7"/>
        <end position="96"/>
    </location>
</feature>
<dbReference type="InterPro" id="IPR021561">
    <property type="entry name" value="AbiEi_3"/>
</dbReference>
<accession>A0A0H2X6J2</accession>
<dbReference type="Pfam" id="PF11459">
    <property type="entry name" value="AbiEi_3"/>
    <property type="match status" value="1"/>
</dbReference>
<protein>
    <recommendedName>
        <fullName evidence="1">Transcriptional regulator AbiEi antitoxin N-terminal domain-containing protein</fullName>
    </recommendedName>
</protein>
<dbReference type="AlphaFoldDB" id="A0A0H2X6J2"/>
<reference evidence="2 3" key="1">
    <citation type="journal article" date="2005" name="Genome Res.">
        <title>Comparative and functional genomic analyses of the pathogenicity of phytopathogen Xanthomonas campestris pv. campestris.</title>
        <authorList>
            <person name="Qian W."/>
            <person name="Jia Y."/>
            <person name="Ren S.X."/>
            <person name="He Y.Q."/>
            <person name="Feng J.X."/>
            <person name="Lu L.F."/>
            <person name="Sun Q."/>
            <person name="Ying G."/>
            <person name="Tang D.J."/>
            <person name="Tang H."/>
            <person name="Wu W."/>
            <person name="Hao P."/>
            <person name="Wang L."/>
            <person name="Jiang B.L."/>
            <person name="Zeng S."/>
            <person name="Gu W.Y."/>
            <person name="Lu G."/>
            <person name="Rong L."/>
            <person name="Tian Y."/>
            <person name="Yao Z."/>
            <person name="Fu G."/>
            <person name="Chen B."/>
            <person name="Fang R."/>
            <person name="Qiang B."/>
            <person name="Chen Z."/>
            <person name="Zhao G.P."/>
            <person name="Tang J.L."/>
            <person name="He C."/>
        </authorList>
    </citation>
    <scope>NUCLEOTIDE SEQUENCE [LARGE SCALE GENOMIC DNA]</scope>
    <source>
        <strain evidence="2 3">8004</strain>
    </source>
</reference>
<dbReference type="InterPro" id="IPR033455">
    <property type="entry name" value="AbiEi_3_N"/>
</dbReference>
<dbReference type="EMBL" id="CP000050">
    <property type="protein sequence ID" value="AAY48109.1"/>
    <property type="molecule type" value="Genomic_DNA"/>
</dbReference>